<dbReference type="InterPro" id="IPR002035">
    <property type="entry name" value="VWF_A"/>
</dbReference>
<evidence type="ECO:0000313" key="4">
    <source>
        <dbReference type="Proteomes" id="UP000509667"/>
    </source>
</evidence>
<accession>A0A7D5T8J6</accession>
<name>A0A7D5T8J6_9EURY</name>
<dbReference type="Pfam" id="PF13519">
    <property type="entry name" value="VWA_2"/>
    <property type="match status" value="1"/>
</dbReference>
<gene>
    <name evidence="3" type="ORF">HZS55_02405</name>
</gene>
<feature type="region of interest" description="Disordered" evidence="1">
    <location>
        <begin position="433"/>
        <end position="460"/>
    </location>
</feature>
<dbReference type="InterPro" id="IPR036465">
    <property type="entry name" value="vWFA_dom_sf"/>
</dbReference>
<reference evidence="3 4" key="1">
    <citation type="submission" date="2020-07" db="EMBL/GenBank/DDBJ databases">
        <title>Halosimplex pelagicum sp. nov. and Halosimplex rubrum sp. nov., isolated from salted brown alga Laminaria, and emended description of the genus Halosimplex.</title>
        <authorList>
            <person name="Cui H."/>
        </authorList>
    </citation>
    <scope>NUCLEOTIDE SEQUENCE [LARGE SCALE GENOMIC DNA]</scope>
    <source>
        <strain evidence="3 4">R27</strain>
    </source>
</reference>
<keyword evidence="4" id="KW-1185">Reference proteome</keyword>
<evidence type="ECO:0000259" key="2">
    <source>
        <dbReference type="PROSITE" id="PS50234"/>
    </source>
</evidence>
<dbReference type="Gene3D" id="3.40.50.410">
    <property type="entry name" value="von Willebrand factor, type A domain"/>
    <property type="match status" value="1"/>
</dbReference>
<sequence length="509" mass="56172">MPTATAVAADGSVGLAAGGAKDIGTFRRNVEEGYLPLPESLSYEGMFYDYYFETGDPGRLCGATFGPAYSPAVTADPLSGETERYLTVGLNSGLAADEFERKRLNLTVVVDVSGSMSDEFDDYYYDQFGNEQTPKGDTDRKKIEVAREALVALTEQLRPGDRLGVVLYDDESTVAKPLRPVEATDMDAIRDHIREDIEAGGGTRLSAGVADATDMLREYDDADRAVYENRTIVLTDAMPNLGETDAGDLRGRLADNADRQRYTTFVGVGVDFNAELVDAITSIEGANYYSVHSADEFTRRLGEEFKYMVTPLVFDLELSLDAAGYDIERVYGTTAAEEATGRIMHVNTLFASPSEGGKSRGGVVLVQVDRQSADAVLDLTVTWTDRRGRSHENATRIRFPDAEPDYYANSGVRKAVLLSRYADLLKNWMVDEREREDETPAPDDGIQVPPPEEQLGKWEQQSVPLTVSDTYEQRIRAFREYFRAEMDAIGDEALAQEVEIMGPILDEAD</sequence>
<dbReference type="PANTHER" id="PTHR10579:SF43">
    <property type="entry name" value="ZINC FINGER (C3HC4-TYPE RING FINGER) FAMILY PROTEIN"/>
    <property type="match status" value="1"/>
</dbReference>
<dbReference type="KEGG" id="hrr:HZS55_02405"/>
<evidence type="ECO:0000313" key="3">
    <source>
        <dbReference type="EMBL" id="QLH79893.1"/>
    </source>
</evidence>
<dbReference type="PANTHER" id="PTHR10579">
    <property type="entry name" value="CALCIUM-ACTIVATED CHLORIDE CHANNEL REGULATOR"/>
    <property type="match status" value="1"/>
</dbReference>
<dbReference type="SUPFAM" id="SSF53300">
    <property type="entry name" value="vWA-like"/>
    <property type="match status" value="1"/>
</dbReference>
<feature type="domain" description="VWFA" evidence="2">
    <location>
        <begin position="105"/>
        <end position="312"/>
    </location>
</feature>
<dbReference type="SMART" id="SM00327">
    <property type="entry name" value="VWA"/>
    <property type="match status" value="1"/>
</dbReference>
<dbReference type="EMBL" id="CP058910">
    <property type="protein sequence ID" value="QLH79893.1"/>
    <property type="molecule type" value="Genomic_DNA"/>
</dbReference>
<dbReference type="PROSITE" id="PS50234">
    <property type="entry name" value="VWFA"/>
    <property type="match status" value="1"/>
</dbReference>
<organism evidence="3 4">
    <name type="scientific">Halosimplex rubrum</name>
    <dbReference type="NCBI Taxonomy" id="869889"/>
    <lineage>
        <taxon>Archaea</taxon>
        <taxon>Methanobacteriati</taxon>
        <taxon>Methanobacteriota</taxon>
        <taxon>Stenosarchaea group</taxon>
        <taxon>Halobacteria</taxon>
        <taxon>Halobacteriales</taxon>
        <taxon>Haloarculaceae</taxon>
        <taxon>Halosimplex</taxon>
    </lineage>
</organism>
<protein>
    <submittedName>
        <fullName evidence="3">VWA domain-containing protein</fullName>
    </submittedName>
</protein>
<dbReference type="AlphaFoldDB" id="A0A7D5T8J6"/>
<evidence type="ECO:0000256" key="1">
    <source>
        <dbReference type="SAM" id="MobiDB-lite"/>
    </source>
</evidence>
<proteinExistence type="predicted"/>
<dbReference type="InterPro" id="IPR051266">
    <property type="entry name" value="CLCR"/>
</dbReference>
<dbReference type="Proteomes" id="UP000509667">
    <property type="component" value="Chromosome"/>
</dbReference>